<proteinExistence type="predicted"/>
<name>A0A7I7SVW4_9MYCO</name>
<sequence>MASDQPDTALPREVAKALFTTESGLAQMRYRGTGPKFVKVGHRVLYRWSDVRAYLDANTVQRTDDPRGVSA</sequence>
<evidence type="ECO:0008006" key="3">
    <source>
        <dbReference type="Google" id="ProtNLM"/>
    </source>
</evidence>
<accession>A0A7I7SVW4</accession>
<gene>
    <name evidence="1" type="ORF">MSAR_42880</name>
</gene>
<reference evidence="1 2" key="1">
    <citation type="journal article" date="2019" name="Emerg. Microbes Infect.">
        <title>Comprehensive subspecies identification of 175 nontuberculous mycobacteria species based on 7547 genomic profiles.</title>
        <authorList>
            <person name="Matsumoto Y."/>
            <person name="Kinjo T."/>
            <person name="Motooka D."/>
            <person name="Nabeya D."/>
            <person name="Jung N."/>
            <person name="Uechi K."/>
            <person name="Horii T."/>
            <person name="Iida T."/>
            <person name="Fujita J."/>
            <person name="Nakamura S."/>
        </authorList>
    </citation>
    <scope>NUCLEOTIDE SEQUENCE [LARGE SCALE GENOMIC DNA]</scope>
    <source>
        <strain evidence="1 2">JCM 30395</strain>
    </source>
</reference>
<dbReference type="KEGG" id="msar:MSAR_42880"/>
<evidence type="ECO:0000313" key="1">
    <source>
        <dbReference type="EMBL" id="BBY61152.1"/>
    </source>
</evidence>
<dbReference type="RefSeq" id="WP_163700059.1">
    <property type="nucleotide sequence ID" value="NZ_AP022595.1"/>
</dbReference>
<protein>
    <recommendedName>
        <fullName evidence="3">DNA-binding protein</fullName>
    </recommendedName>
</protein>
<organism evidence="1 2">
    <name type="scientific">Mycolicibacterium sarraceniae</name>
    <dbReference type="NCBI Taxonomy" id="1534348"/>
    <lineage>
        <taxon>Bacteria</taxon>
        <taxon>Bacillati</taxon>
        <taxon>Actinomycetota</taxon>
        <taxon>Actinomycetes</taxon>
        <taxon>Mycobacteriales</taxon>
        <taxon>Mycobacteriaceae</taxon>
        <taxon>Mycolicibacterium</taxon>
    </lineage>
</organism>
<dbReference type="AlphaFoldDB" id="A0A7I7SVW4"/>
<evidence type="ECO:0000313" key="2">
    <source>
        <dbReference type="Proteomes" id="UP000466445"/>
    </source>
</evidence>
<keyword evidence="2" id="KW-1185">Reference proteome</keyword>
<dbReference type="Proteomes" id="UP000466445">
    <property type="component" value="Chromosome"/>
</dbReference>
<dbReference type="EMBL" id="AP022595">
    <property type="protein sequence ID" value="BBY61152.1"/>
    <property type="molecule type" value="Genomic_DNA"/>
</dbReference>